<evidence type="ECO:0000256" key="7">
    <source>
        <dbReference type="ARBA" id="ARBA00023136"/>
    </source>
</evidence>
<keyword evidence="4" id="KW-1003">Cell membrane</keyword>
<accession>D0LJ75</accession>
<dbReference type="OrthoDB" id="9772136at2"/>
<proteinExistence type="inferred from homology"/>
<keyword evidence="5 9" id="KW-0812">Transmembrane</keyword>
<sequence>MSANEPPSRTEPAEAGVPEESGDSPSSGPSSGVPSTPMPGTPSSPHPEAASEPGRASEAAGMSSGARYGAPSGPLGGVLSEPSRGVRRVAVELGSWLRRLARLWGFLAFAVLVVVLTRHVILPFVFALLLAFILAPVVRYLSHRDDGSQRMPRWVAIVLCYLVFLGVLVSSAALVLPRFSDDASRIGANLPTLYERVNDEWAPALAEWLESNFPADEGVKPLHEEVVTPGQSVYLPPDTAFVLTPLDDGRLAVELPPGSLSMLPRPDGGFELRSGEPPAESVDLETRIRLWTSQRIENLQTSIGDLVSFGQSLMIGLARSVFTFFLVMMVGAFILLDLEKLHGFARSLIPMAYRDDFDLIAKGINRGLSGVIRGQLIICLVNGVLTYIGLFIFNVEYALVLALVAGIMSVVPIFGSILSTIPVVIVALFSGEGGLDVARALAAFAWIVGIHLLEANVLDPKIMSSAARIHPVLVIFALIVGEHYFGLVGAILAVPVTSMVQVLFMYFRRKAWKLDAEMARVERRVERRLSRRYRRSSDAGPR</sequence>
<dbReference type="GO" id="GO:0005886">
    <property type="term" value="C:plasma membrane"/>
    <property type="evidence" value="ECO:0007669"/>
    <property type="project" value="UniProtKB-SubCell"/>
</dbReference>
<name>D0LJ75_HALO1</name>
<dbReference type="eggNOG" id="COG0628">
    <property type="taxonomic scope" value="Bacteria"/>
</dbReference>
<feature type="transmembrane region" description="Helical" evidence="9">
    <location>
        <begin position="103"/>
        <end position="134"/>
    </location>
</feature>
<evidence type="ECO:0000256" key="2">
    <source>
        <dbReference type="ARBA" id="ARBA00009773"/>
    </source>
</evidence>
<feature type="transmembrane region" description="Helical" evidence="9">
    <location>
        <begin position="154"/>
        <end position="176"/>
    </location>
</feature>
<dbReference type="GO" id="GO:0055085">
    <property type="term" value="P:transmembrane transport"/>
    <property type="evidence" value="ECO:0007669"/>
    <property type="project" value="TreeGrafter"/>
</dbReference>
<comment type="similarity">
    <text evidence="2">Belongs to the autoinducer-2 exporter (AI-2E) (TC 2.A.86) family.</text>
</comment>
<protein>
    <recommendedName>
        <fullName evidence="12">Permease</fullName>
    </recommendedName>
</protein>
<dbReference type="Proteomes" id="UP000001880">
    <property type="component" value="Chromosome"/>
</dbReference>
<reference evidence="10 11" key="1">
    <citation type="journal article" date="2010" name="Stand. Genomic Sci.">
        <title>Complete genome sequence of Haliangium ochraceum type strain (SMP-2).</title>
        <authorList>
            <consortium name="US DOE Joint Genome Institute (JGI-PGF)"/>
            <person name="Ivanova N."/>
            <person name="Daum C."/>
            <person name="Lang E."/>
            <person name="Abt B."/>
            <person name="Kopitz M."/>
            <person name="Saunders E."/>
            <person name="Lapidus A."/>
            <person name="Lucas S."/>
            <person name="Glavina Del Rio T."/>
            <person name="Nolan M."/>
            <person name="Tice H."/>
            <person name="Copeland A."/>
            <person name="Cheng J.F."/>
            <person name="Chen F."/>
            <person name="Bruce D."/>
            <person name="Goodwin L."/>
            <person name="Pitluck S."/>
            <person name="Mavromatis K."/>
            <person name="Pati A."/>
            <person name="Mikhailova N."/>
            <person name="Chen A."/>
            <person name="Palaniappan K."/>
            <person name="Land M."/>
            <person name="Hauser L."/>
            <person name="Chang Y.J."/>
            <person name="Jeffries C.D."/>
            <person name="Detter J.C."/>
            <person name="Brettin T."/>
            <person name="Rohde M."/>
            <person name="Goker M."/>
            <person name="Bristow J."/>
            <person name="Markowitz V."/>
            <person name="Eisen J.A."/>
            <person name="Hugenholtz P."/>
            <person name="Kyrpides N.C."/>
            <person name="Klenk H.P."/>
        </authorList>
    </citation>
    <scope>NUCLEOTIDE SEQUENCE [LARGE SCALE GENOMIC DNA]</scope>
    <source>
        <strain evidence="11">DSM 14365 / CIP 107738 / JCM 11303 / AJ 13395 / SMP-2</strain>
    </source>
</reference>
<evidence type="ECO:0000256" key="4">
    <source>
        <dbReference type="ARBA" id="ARBA00022475"/>
    </source>
</evidence>
<organism evidence="10 11">
    <name type="scientific">Haliangium ochraceum (strain DSM 14365 / JCM 11303 / SMP-2)</name>
    <dbReference type="NCBI Taxonomy" id="502025"/>
    <lineage>
        <taxon>Bacteria</taxon>
        <taxon>Pseudomonadati</taxon>
        <taxon>Myxococcota</taxon>
        <taxon>Polyangia</taxon>
        <taxon>Haliangiales</taxon>
        <taxon>Kofleriaceae</taxon>
        <taxon>Haliangium</taxon>
    </lineage>
</organism>
<evidence type="ECO:0000256" key="6">
    <source>
        <dbReference type="ARBA" id="ARBA00022989"/>
    </source>
</evidence>
<dbReference type="HOGENOM" id="CLU_031275_8_1_7"/>
<dbReference type="Pfam" id="PF01594">
    <property type="entry name" value="AI-2E_transport"/>
    <property type="match status" value="2"/>
</dbReference>
<feature type="compositionally biased region" description="Pro residues" evidence="8">
    <location>
        <begin position="36"/>
        <end position="45"/>
    </location>
</feature>
<gene>
    <name evidence="10" type="ordered locus">Hoch_2385</name>
</gene>
<feature type="compositionally biased region" description="Low complexity" evidence="8">
    <location>
        <begin position="16"/>
        <end position="35"/>
    </location>
</feature>
<evidence type="ECO:0000256" key="1">
    <source>
        <dbReference type="ARBA" id="ARBA00004651"/>
    </source>
</evidence>
<keyword evidence="3" id="KW-0813">Transport</keyword>
<dbReference type="RefSeq" id="WP_012827530.1">
    <property type="nucleotide sequence ID" value="NC_013440.1"/>
</dbReference>
<dbReference type="InterPro" id="IPR002549">
    <property type="entry name" value="AI-2E-like"/>
</dbReference>
<feature type="transmembrane region" description="Helical" evidence="9">
    <location>
        <begin position="437"/>
        <end position="453"/>
    </location>
</feature>
<evidence type="ECO:0000256" key="3">
    <source>
        <dbReference type="ARBA" id="ARBA00022448"/>
    </source>
</evidence>
<comment type="subcellular location">
    <subcellularLocation>
        <location evidence="1">Cell membrane</location>
        <topology evidence="1">Multi-pass membrane protein</topology>
    </subcellularLocation>
</comment>
<feature type="transmembrane region" description="Helical" evidence="9">
    <location>
        <begin position="372"/>
        <end position="393"/>
    </location>
</feature>
<dbReference type="AlphaFoldDB" id="D0LJ75"/>
<keyword evidence="11" id="KW-1185">Reference proteome</keyword>
<feature type="region of interest" description="Disordered" evidence="8">
    <location>
        <begin position="1"/>
        <end position="66"/>
    </location>
</feature>
<evidence type="ECO:0000256" key="8">
    <source>
        <dbReference type="SAM" id="MobiDB-lite"/>
    </source>
</evidence>
<feature type="transmembrane region" description="Helical" evidence="9">
    <location>
        <begin position="316"/>
        <end position="336"/>
    </location>
</feature>
<evidence type="ECO:0000313" key="11">
    <source>
        <dbReference type="Proteomes" id="UP000001880"/>
    </source>
</evidence>
<evidence type="ECO:0008006" key="12">
    <source>
        <dbReference type="Google" id="ProtNLM"/>
    </source>
</evidence>
<dbReference type="PANTHER" id="PTHR21716">
    <property type="entry name" value="TRANSMEMBRANE PROTEIN"/>
    <property type="match status" value="1"/>
</dbReference>
<evidence type="ECO:0000313" key="10">
    <source>
        <dbReference type="EMBL" id="ACY14922.1"/>
    </source>
</evidence>
<keyword evidence="7 9" id="KW-0472">Membrane</keyword>
<evidence type="ECO:0000256" key="5">
    <source>
        <dbReference type="ARBA" id="ARBA00022692"/>
    </source>
</evidence>
<dbReference type="STRING" id="502025.Hoch_2385"/>
<feature type="transmembrane region" description="Helical" evidence="9">
    <location>
        <begin position="400"/>
        <end position="431"/>
    </location>
</feature>
<keyword evidence="6 9" id="KW-1133">Transmembrane helix</keyword>
<dbReference type="KEGG" id="hoh:Hoch_2385"/>
<evidence type="ECO:0000256" key="9">
    <source>
        <dbReference type="SAM" id="Phobius"/>
    </source>
</evidence>
<dbReference type="EMBL" id="CP001804">
    <property type="protein sequence ID" value="ACY14922.1"/>
    <property type="molecule type" value="Genomic_DNA"/>
</dbReference>
<dbReference type="PANTHER" id="PTHR21716:SF53">
    <property type="entry name" value="PERMEASE PERM-RELATED"/>
    <property type="match status" value="1"/>
</dbReference>